<feature type="transmembrane region" description="Helical" evidence="9">
    <location>
        <begin position="351"/>
        <end position="372"/>
    </location>
</feature>
<reference evidence="11 12" key="1">
    <citation type="submission" date="2020-04" db="EMBL/GenBank/DDBJ databases">
        <title>Novel species.</title>
        <authorList>
            <person name="Teo W.F.A."/>
            <person name="Lipun K."/>
            <person name="Srisuk N."/>
            <person name="Duangmal K."/>
        </authorList>
    </citation>
    <scope>NUCLEOTIDE SEQUENCE [LARGE SCALE GENOMIC DNA]</scope>
    <source>
        <strain evidence="11 12">K13G38</strain>
    </source>
</reference>
<dbReference type="InterPro" id="IPR001851">
    <property type="entry name" value="ABC_transp_permease"/>
</dbReference>
<feature type="transmembrane region" description="Helical" evidence="9">
    <location>
        <begin position="557"/>
        <end position="576"/>
    </location>
</feature>
<comment type="subcellular location">
    <subcellularLocation>
        <location evidence="1">Cell membrane</location>
        <topology evidence="1">Multi-pass membrane protein</topology>
    </subcellularLocation>
</comment>
<keyword evidence="2" id="KW-0813">Transport</keyword>
<dbReference type="InterPro" id="IPR032823">
    <property type="entry name" value="BCA_ABC_TP_C"/>
</dbReference>
<feature type="transmembrane region" description="Helical" evidence="9">
    <location>
        <begin position="207"/>
        <end position="229"/>
    </location>
</feature>
<keyword evidence="4 9" id="KW-0812">Transmembrane</keyword>
<dbReference type="InterPro" id="IPR003593">
    <property type="entry name" value="AAA+_ATPase"/>
</dbReference>
<feature type="transmembrane region" description="Helical" evidence="9">
    <location>
        <begin position="81"/>
        <end position="101"/>
    </location>
</feature>
<dbReference type="InterPro" id="IPR051120">
    <property type="entry name" value="ABC_AA/LPS_Transport"/>
</dbReference>
<dbReference type="InterPro" id="IPR003439">
    <property type="entry name" value="ABC_transporter-like_ATP-bd"/>
</dbReference>
<feature type="transmembrane region" description="Helical" evidence="9">
    <location>
        <begin position="41"/>
        <end position="61"/>
    </location>
</feature>
<feature type="transmembrane region" description="Helical" evidence="9">
    <location>
        <begin position="532"/>
        <end position="551"/>
    </location>
</feature>
<feature type="transmembrane region" description="Helical" evidence="9">
    <location>
        <begin position="6"/>
        <end position="29"/>
    </location>
</feature>
<evidence type="ECO:0000256" key="1">
    <source>
        <dbReference type="ARBA" id="ARBA00004651"/>
    </source>
</evidence>
<evidence type="ECO:0000259" key="10">
    <source>
        <dbReference type="PROSITE" id="PS50893"/>
    </source>
</evidence>
<dbReference type="CDD" id="cd06581">
    <property type="entry name" value="TM_PBP1_LivM_like"/>
    <property type="match status" value="1"/>
</dbReference>
<name>A0ABX1JEC2_9PSEU</name>
<dbReference type="PANTHER" id="PTHR45772:SF7">
    <property type="entry name" value="AMINO ACID ABC TRANSPORTER ATP-BINDING PROTEIN"/>
    <property type="match status" value="1"/>
</dbReference>
<dbReference type="InterPro" id="IPR043428">
    <property type="entry name" value="LivM-like"/>
</dbReference>
<protein>
    <submittedName>
        <fullName evidence="11">ATP-binding cassette domain-containing protein</fullName>
    </submittedName>
</protein>
<evidence type="ECO:0000256" key="8">
    <source>
        <dbReference type="ARBA" id="ARBA00023136"/>
    </source>
</evidence>
<dbReference type="PANTHER" id="PTHR45772">
    <property type="entry name" value="CONSERVED COMPONENT OF ABC TRANSPORTER FOR NATURAL AMINO ACIDS-RELATED"/>
    <property type="match status" value="1"/>
</dbReference>
<feature type="domain" description="ABC transporter" evidence="10">
    <location>
        <begin position="686"/>
        <end position="916"/>
    </location>
</feature>
<feature type="transmembrane region" description="Helical" evidence="9">
    <location>
        <begin position="482"/>
        <end position="501"/>
    </location>
</feature>
<dbReference type="GO" id="GO:0005524">
    <property type="term" value="F:ATP binding"/>
    <property type="evidence" value="ECO:0007669"/>
    <property type="project" value="UniProtKB-KW"/>
</dbReference>
<keyword evidence="7 9" id="KW-1133">Transmembrane helix</keyword>
<feature type="transmembrane region" description="Helical" evidence="9">
    <location>
        <begin position="325"/>
        <end position="344"/>
    </location>
</feature>
<feature type="transmembrane region" description="Helical" evidence="9">
    <location>
        <begin position="606"/>
        <end position="625"/>
    </location>
</feature>
<feature type="transmembrane region" description="Helical" evidence="9">
    <location>
        <begin position="158"/>
        <end position="176"/>
    </location>
</feature>
<dbReference type="Pfam" id="PF00005">
    <property type="entry name" value="ABC_tran"/>
    <property type="match status" value="1"/>
</dbReference>
<dbReference type="RefSeq" id="WP_168521514.1">
    <property type="nucleotide sequence ID" value="NZ_JAAXLS010000047.1"/>
</dbReference>
<evidence type="ECO:0000256" key="3">
    <source>
        <dbReference type="ARBA" id="ARBA00022475"/>
    </source>
</evidence>
<feature type="transmembrane region" description="Helical" evidence="9">
    <location>
        <begin position="113"/>
        <end position="138"/>
    </location>
</feature>
<feature type="transmembrane region" description="Helical" evidence="9">
    <location>
        <begin position="428"/>
        <end position="447"/>
    </location>
</feature>
<dbReference type="CDD" id="cd03219">
    <property type="entry name" value="ABC_Mj1267_LivG_branched"/>
    <property type="match status" value="1"/>
</dbReference>
<evidence type="ECO:0000256" key="7">
    <source>
        <dbReference type="ARBA" id="ARBA00022989"/>
    </source>
</evidence>
<keyword evidence="12" id="KW-1185">Reference proteome</keyword>
<feature type="transmembrane region" description="Helical" evidence="9">
    <location>
        <begin position="235"/>
        <end position="265"/>
    </location>
</feature>
<evidence type="ECO:0000256" key="2">
    <source>
        <dbReference type="ARBA" id="ARBA00022448"/>
    </source>
</evidence>
<dbReference type="SUPFAM" id="SSF52540">
    <property type="entry name" value="P-loop containing nucleoside triphosphate hydrolases"/>
    <property type="match status" value="1"/>
</dbReference>
<accession>A0ABX1JEC2</accession>
<evidence type="ECO:0000256" key="4">
    <source>
        <dbReference type="ARBA" id="ARBA00022692"/>
    </source>
</evidence>
<dbReference type="Pfam" id="PF12399">
    <property type="entry name" value="BCA_ABC_TP_C"/>
    <property type="match status" value="1"/>
</dbReference>
<evidence type="ECO:0000256" key="5">
    <source>
        <dbReference type="ARBA" id="ARBA00022741"/>
    </source>
</evidence>
<gene>
    <name evidence="11" type="ORF">HFP15_34870</name>
</gene>
<evidence type="ECO:0000256" key="6">
    <source>
        <dbReference type="ARBA" id="ARBA00022840"/>
    </source>
</evidence>
<keyword evidence="8 9" id="KW-0472">Membrane</keyword>
<organism evidence="11 12">
    <name type="scientific">Amycolatopsis acididurans</name>
    <dbReference type="NCBI Taxonomy" id="2724524"/>
    <lineage>
        <taxon>Bacteria</taxon>
        <taxon>Bacillati</taxon>
        <taxon>Actinomycetota</taxon>
        <taxon>Actinomycetes</taxon>
        <taxon>Pseudonocardiales</taxon>
        <taxon>Pseudonocardiaceae</taxon>
        <taxon>Amycolatopsis</taxon>
    </lineage>
</organism>
<keyword evidence="6 11" id="KW-0067">ATP-binding</keyword>
<evidence type="ECO:0000256" key="9">
    <source>
        <dbReference type="SAM" id="Phobius"/>
    </source>
</evidence>
<evidence type="ECO:0000313" key="12">
    <source>
        <dbReference type="Proteomes" id="UP000715441"/>
    </source>
</evidence>
<dbReference type="InterPro" id="IPR027417">
    <property type="entry name" value="P-loop_NTPase"/>
</dbReference>
<feature type="transmembrane region" description="Helical" evidence="9">
    <location>
        <begin position="401"/>
        <end position="421"/>
    </location>
</feature>
<dbReference type="PROSITE" id="PS50893">
    <property type="entry name" value="ABC_TRANSPORTER_2"/>
    <property type="match status" value="1"/>
</dbReference>
<dbReference type="Gene3D" id="3.40.50.300">
    <property type="entry name" value="P-loop containing nucleotide triphosphate hydrolases"/>
    <property type="match status" value="1"/>
</dbReference>
<feature type="transmembrane region" description="Helical" evidence="9">
    <location>
        <begin position="286"/>
        <end position="303"/>
    </location>
</feature>
<evidence type="ECO:0000313" key="11">
    <source>
        <dbReference type="EMBL" id="NKQ58056.1"/>
    </source>
</evidence>
<comment type="caution">
    <text evidence="11">The sequence shown here is derived from an EMBL/GenBank/DDBJ whole genome shotgun (WGS) entry which is preliminary data.</text>
</comment>
<sequence length="931" mass="98302">MSSYLFYLLLGLGAGAAYSLLGLGVVLIYKGSGVINFAHGAIAMWVAYVYAILQSDGAYVFPIPGVPPLTISETGVSMGLSVVIALATAAILGLFLHVAVFRWLRDSPPLAKVVATVGVMLTLQAIAVLQFGSIQVGISEVVPSDAMKLFGLTLPRDRFILTGITIVVGLALGALYKYTRFGLVTLASAENEKGASLLGYSPNRIGAVNWALGSVIAGMAGILLAPIVGLNPVSLIYLVIPALAAALIGRFSSITGTIVAGLVIGMLESEVVKLKTVLSWFPKEDVTRVIPLLAIIGALYFFGDKLPTRASLVEPRLPRSAPPRSPWPLTLGTVLVCLVLVLVLPPPYRLAVILSMIAAIVCLSFVVLTGYLGQISLATMTIAGISGFLVSHLSTSWHVPFPFDGILGALAAAAVGIVISLPALRIRGVALAVVTLALAVTVQDWLFQTPEFVGGATGAEVAGPTLFGIDFSINKGDYPNRWFGIFILVVLAVVVLLVGKLRLHQLGRTMLAVRSNERAAAATGIRITRVKIAAFAVAALLAGIAGALTGYQQGNLSIASFDAFVTIAFLAVAYMGGISNVPGGLIGGLLAAGGLAFVFFQRVFGLPASYVPLIGGVGLVLVVIMQPDGGYEAMKAQASLFRRFFSSKKKSPAPAAARQPVADVAEERFWTEWLPADRVPADRPLLEVRDLSVHYGGVVAVDGLNLEVKPGQLVGLIGPNGAGKTSVVDALSGFTASKGAIRLLGQDLTGRAPQQRAKLGMARTFQTSDVFDDLLVSENVQVSDRRKERKTNRASQEGNILELFDLSGYADRWPSELSNGQRRRLGVARAVCQAPKMLILDEPAAGLDSRESGELGRHLRRIAEAGIGVLLIDHDMDLVFQHCDYVYVLNFGSLLAEGDVDSVRSNELVLEAYLGSMAHEAGQGERPEVTA</sequence>
<dbReference type="SMART" id="SM00382">
    <property type="entry name" value="AAA"/>
    <property type="match status" value="1"/>
</dbReference>
<proteinExistence type="predicted"/>
<dbReference type="CDD" id="cd06582">
    <property type="entry name" value="TM_PBP1_LivH_like"/>
    <property type="match status" value="1"/>
</dbReference>
<keyword evidence="5" id="KW-0547">Nucleotide-binding</keyword>
<dbReference type="Pfam" id="PF02653">
    <property type="entry name" value="BPD_transp_2"/>
    <property type="match status" value="2"/>
</dbReference>
<dbReference type="EMBL" id="JAAXLS010000047">
    <property type="protein sequence ID" value="NKQ58056.1"/>
    <property type="molecule type" value="Genomic_DNA"/>
</dbReference>
<dbReference type="Proteomes" id="UP000715441">
    <property type="component" value="Unassembled WGS sequence"/>
</dbReference>
<keyword evidence="3" id="KW-1003">Cell membrane</keyword>